<dbReference type="InterPro" id="IPR042272">
    <property type="entry name" value="ATP12_ATP_synth-F1-assembly_N"/>
</dbReference>
<keyword evidence="4" id="KW-0496">Mitochondrion</keyword>
<keyword evidence="5" id="KW-0143">Chaperone</keyword>
<dbReference type="SUPFAM" id="SSF160909">
    <property type="entry name" value="ATP12-like"/>
    <property type="match status" value="1"/>
</dbReference>
<evidence type="ECO:0000313" key="6">
    <source>
        <dbReference type="EMBL" id="CED83084.1"/>
    </source>
</evidence>
<dbReference type="Gene3D" id="1.10.3580.10">
    <property type="entry name" value="ATP12 ATPase"/>
    <property type="match status" value="1"/>
</dbReference>
<dbReference type="PANTHER" id="PTHR21013">
    <property type="entry name" value="ATP SYNTHASE MITOCHONDRIAL F1 COMPLEX ASSEMBLY FACTOR 2/ATP12 PROTEIN, MITOCHONDRIAL PRECURSOR"/>
    <property type="match status" value="1"/>
</dbReference>
<evidence type="ECO:0000256" key="5">
    <source>
        <dbReference type="ARBA" id="ARBA00023186"/>
    </source>
</evidence>
<dbReference type="Gene3D" id="3.30.2180.10">
    <property type="entry name" value="ATP12-like"/>
    <property type="match status" value="1"/>
</dbReference>
<dbReference type="GO" id="GO:0033615">
    <property type="term" value="P:mitochondrial proton-transporting ATP synthase complex assembly"/>
    <property type="evidence" value="ECO:0007669"/>
    <property type="project" value="TreeGrafter"/>
</dbReference>
<evidence type="ECO:0000256" key="3">
    <source>
        <dbReference type="ARBA" id="ARBA00022946"/>
    </source>
</evidence>
<evidence type="ECO:0000256" key="2">
    <source>
        <dbReference type="ARBA" id="ARBA00008231"/>
    </source>
</evidence>
<dbReference type="InterPro" id="IPR011419">
    <property type="entry name" value="ATP12_ATP_synth-F1-assembly"/>
</dbReference>
<dbReference type="InterPro" id="IPR023335">
    <property type="entry name" value="ATP12_ortho_dom_sf"/>
</dbReference>
<comment type="subcellular location">
    <subcellularLocation>
        <location evidence="1">Mitochondrion</location>
    </subcellularLocation>
</comment>
<dbReference type="EMBL" id="LN483142">
    <property type="protein sequence ID" value="CED83084.1"/>
    <property type="molecule type" value="Genomic_DNA"/>
</dbReference>
<dbReference type="AlphaFoldDB" id="A0A0F7SQV3"/>
<accession>A0A0F7SQV3</accession>
<dbReference type="GO" id="GO:0005739">
    <property type="term" value="C:mitochondrion"/>
    <property type="evidence" value="ECO:0007669"/>
    <property type="project" value="UniProtKB-SubCell"/>
</dbReference>
<dbReference type="PANTHER" id="PTHR21013:SF10">
    <property type="entry name" value="ATP SYNTHASE MITOCHONDRIAL F1 COMPLEX ASSEMBLY FACTOR 2"/>
    <property type="match status" value="1"/>
</dbReference>
<name>A0A0F7SQV3_PHARH</name>
<evidence type="ECO:0000256" key="4">
    <source>
        <dbReference type="ARBA" id="ARBA00023128"/>
    </source>
</evidence>
<evidence type="ECO:0000256" key="1">
    <source>
        <dbReference type="ARBA" id="ARBA00004173"/>
    </source>
</evidence>
<keyword evidence="3" id="KW-0809">Transit peptide</keyword>
<organism evidence="6">
    <name type="scientific">Phaffia rhodozyma</name>
    <name type="common">Yeast</name>
    <name type="synonym">Xanthophyllomyces dendrorhous</name>
    <dbReference type="NCBI Taxonomy" id="264483"/>
    <lineage>
        <taxon>Eukaryota</taxon>
        <taxon>Fungi</taxon>
        <taxon>Dikarya</taxon>
        <taxon>Basidiomycota</taxon>
        <taxon>Agaricomycotina</taxon>
        <taxon>Tremellomycetes</taxon>
        <taxon>Cystofilobasidiales</taxon>
        <taxon>Mrakiaceae</taxon>
        <taxon>Phaffia</taxon>
    </lineage>
</organism>
<proteinExistence type="inferred from homology"/>
<comment type="similarity">
    <text evidence="2">Belongs to the ATP12 family.</text>
</comment>
<sequence>MSIRLPNMFSGVSRAISKQQRYVSRSLPVRKAVASPASAYVLPQLKIDGQNATQSGLNPTKQAEKTFGRFWKTVQLDTTPNGTPAIVKDFPLQTCQCSSLCVFHNYLLGIRILLDTRPLRTPGGNPLMIPAERKALAFLIANEWENQEKVLKNHALPMTSLASRAIDAFASTKSTPEENIKSRTDVTATLLRYLDTDTICFHETHPTQLVRLQNERWVPILDWVREAFKVEVNVFGSVLMSRQPPKTVEVLREAVMEFPSWKLAAFERAVYTTKSFFIALALVEGRLTIEQASLASQVEVDSQIEVWGEVEDTHDVDYQDVRRQLGSIACLLLQSK</sequence>
<reference evidence="6" key="1">
    <citation type="submission" date="2014-08" db="EMBL/GenBank/DDBJ databases">
        <authorList>
            <person name="Sharma Rahul"/>
            <person name="Thines Marco"/>
        </authorList>
    </citation>
    <scope>NUCLEOTIDE SEQUENCE</scope>
</reference>
<dbReference type="Pfam" id="PF07542">
    <property type="entry name" value="ATP12"/>
    <property type="match status" value="1"/>
</dbReference>
<protein>
    <submittedName>
        <fullName evidence="6">F1-ATP synthase assembly protein</fullName>
    </submittedName>
</protein>